<dbReference type="InterPro" id="IPR001544">
    <property type="entry name" value="Aminotrans_IV"/>
</dbReference>
<dbReference type="SUPFAM" id="SSF56752">
    <property type="entry name" value="D-aminoacid aminotransferase-like PLP-dependent enzymes"/>
    <property type="match status" value="1"/>
</dbReference>
<name>A0ABN8X4B0_9GAMM</name>
<protein>
    <submittedName>
        <fullName evidence="6">D-alanine aminotransferase</fullName>
        <ecNumber evidence="6">2.6.1.21</ecNumber>
    </submittedName>
</protein>
<keyword evidence="7" id="KW-1185">Reference proteome</keyword>
<proteinExistence type="inferred from homology"/>
<evidence type="ECO:0000256" key="4">
    <source>
        <dbReference type="RuleBase" id="RU004106"/>
    </source>
</evidence>
<dbReference type="Gene3D" id="3.30.470.10">
    <property type="match status" value="1"/>
</dbReference>
<dbReference type="EC" id="2.6.1.21" evidence="6"/>
<organism evidence="6 7">
    <name type="scientific">Methylocaldum szegediense</name>
    <dbReference type="NCBI Taxonomy" id="73780"/>
    <lineage>
        <taxon>Bacteria</taxon>
        <taxon>Pseudomonadati</taxon>
        <taxon>Pseudomonadota</taxon>
        <taxon>Gammaproteobacteria</taxon>
        <taxon>Methylococcales</taxon>
        <taxon>Methylococcaceae</taxon>
        <taxon>Methylocaldum</taxon>
    </lineage>
</organism>
<dbReference type="PANTHER" id="PTHR42743">
    <property type="entry name" value="AMINO-ACID AMINOTRANSFERASE"/>
    <property type="match status" value="1"/>
</dbReference>
<dbReference type="EMBL" id="OX458333">
    <property type="protein sequence ID" value="CAI8867158.1"/>
    <property type="molecule type" value="Genomic_DNA"/>
</dbReference>
<dbReference type="InterPro" id="IPR043131">
    <property type="entry name" value="BCAT-like_N"/>
</dbReference>
<dbReference type="InterPro" id="IPR036038">
    <property type="entry name" value="Aminotransferase-like"/>
</dbReference>
<dbReference type="InterPro" id="IPR018300">
    <property type="entry name" value="Aminotrans_IV_CS"/>
</dbReference>
<evidence type="ECO:0000256" key="2">
    <source>
        <dbReference type="ARBA" id="ARBA00009320"/>
    </source>
</evidence>
<comment type="cofactor">
    <cofactor evidence="1 5">
        <name>pyridoxal 5'-phosphate</name>
        <dbReference type="ChEBI" id="CHEBI:597326"/>
    </cofactor>
</comment>
<dbReference type="Gene3D" id="3.20.10.10">
    <property type="entry name" value="D-amino Acid Aminotransferase, subunit A, domain 2"/>
    <property type="match status" value="1"/>
</dbReference>
<dbReference type="RefSeq" id="WP_026611342.1">
    <property type="nucleotide sequence ID" value="NZ_OX458333.1"/>
</dbReference>
<keyword evidence="6" id="KW-0032">Aminotransferase</keyword>
<dbReference type="PANTHER" id="PTHR42743:SF10">
    <property type="entry name" value="D-ALANINE AMINOTRANSFERASE"/>
    <property type="match status" value="1"/>
</dbReference>
<dbReference type="GO" id="GO:0047810">
    <property type="term" value="F:D-alanine-2-oxoglutarate aminotransferase activity"/>
    <property type="evidence" value="ECO:0007669"/>
    <property type="project" value="UniProtKB-EC"/>
</dbReference>
<gene>
    <name evidence="6" type="primary">dat</name>
    <name evidence="6" type="ORF">MSZNOR_2810</name>
</gene>
<dbReference type="PROSITE" id="PS00770">
    <property type="entry name" value="AA_TRANSFER_CLASS_4"/>
    <property type="match status" value="1"/>
</dbReference>
<evidence type="ECO:0000313" key="6">
    <source>
        <dbReference type="EMBL" id="CAI8867158.1"/>
    </source>
</evidence>
<evidence type="ECO:0000256" key="3">
    <source>
        <dbReference type="ARBA" id="ARBA00022898"/>
    </source>
</evidence>
<dbReference type="Pfam" id="PF01063">
    <property type="entry name" value="Aminotran_4"/>
    <property type="match status" value="1"/>
</dbReference>
<evidence type="ECO:0000313" key="7">
    <source>
        <dbReference type="Proteomes" id="UP001162030"/>
    </source>
</evidence>
<accession>A0ABN8X4B0</accession>
<keyword evidence="3 5" id="KW-0663">Pyridoxal phosphate</keyword>
<dbReference type="InterPro" id="IPR050571">
    <property type="entry name" value="Class-IV_PLP-Dep_Aminotrnsfr"/>
</dbReference>
<evidence type="ECO:0000256" key="1">
    <source>
        <dbReference type="ARBA" id="ARBA00001933"/>
    </source>
</evidence>
<dbReference type="CDD" id="cd01558">
    <property type="entry name" value="D-AAT_like"/>
    <property type="match status" value="1"/>
</dbReference>
<evidence type="ECO:0000256" key="5">
    <source>
        <dbReference type="RuleBase" id="RU004516"/>
    </source>
</evidence>
<dbReference type="Proteomes" id="UP001162030">
    <property type="component" value="Chromosome"/>
</dbReference>
<comment type="similarity">
    <text evidence="2 4">Belongs to the class-IV pyridoxal-phosphate-dependent aminotransferase family.</text>
</comment>
<sequence length="282" mass="31401">MAQNDNLVYLNGEYLPLTEAKVSVLDRGFLFGDGVYEVIPVYGGRPFRLDEHLRRLDNSLRGIRMTNPLSDDRWAEIFGRLITGTHDQYLYLQVTRGAAPKRDHAIPDEVNPTVFVMCSPIAPIPIHGVRAITLDDIRWQWCHIKAITLLANVLLRQEAVDRGAAEAILVRDGWVTEGAASNVFAVIDGVLITPPKGNDLLPGITRDLVLELALENDVSAAERHIRIDELKGAAEIWLTSSTREILPVIELDGIPVGNGRPGPLWSQMQAVYQAYKQRLRTA</sequence>
<reference evidence="6 7" key="1">
    <citation type="submission" date="2023-03" db="EMBL/GenBank/DDBJ databases">
        <authorList>
            <person name="Pearce D."/>
        </authorList>
    </citation>
    <scope>NUCLEOTIDE SEQUENCE [LARGE SCALE GENOMIC DNA]</scope>
    <source>
        <strain evidence="6">Msz</strain>
    </source>
</reference>
<keyword evidence="6" id="KW-0808">Transferase</keyword>
<dbReference type="InterPro" id="IPR043132">
    <property type="entry name" value="BCAT-like_C"/>
</dbReference>